<accession>A0A1B8AY11</accession>
<dbReference type="EMBL" id="LYXU01000002">
    <property type="protein sequence ID" value="OBS25304.1"/>
    <property type="molecule type" value="Genomic_DNA"/>
</dbReference>
<feature type="compositionally biased region" description="Pro residues" evidence="1">
    <location>
        <begin position="89"/>
        <end position="103"/>
    </location>
</feature>
<dbReference type="AlphaFoldDB" id="A0A1B8AY11"/>
<reference evidence="3 4" key="1">
    <citation type="submission" date="2016-06" db="EMBL/GenBank/DDBJ databases">
        <title>Living apart together: crosstalk between the core and supernumerary genomes in a fungal plant pathogen.</title>
        <authorList>
            <person name="Vanheule A."/>
            <person name="Audenaert K."/>
            <person name="Warris S."/>
            <person name="Van De Geest H."/>
            <person name="Schijlen E."/>
            <person name="Hofte M."/>
            <person name="De Saeger S."/>
            <person name="Haesaert G."/>
            <person name="Waalwijk C."/>
            <person name="Van Der Lee T."/>
        </authorList>
    </citation>
    <scope>NUCLEOTIDE SEQUENCE [LARGE SCALE GENOMIC DNA]</scope>
    <source>
        <strain evidence="3 4">2516</strain>
    </source>
</reference>
<feature type="domain" description="Bulb-type lectin" evidence="2">
    <location>
        <begin position="106"/>
        <end position="218"/>
    </location>
</feature>
<feature type="compositionally biased region" description="Basic and acidic residues" evidence="1">
    <location>
        <begin position="430"/>
        <end position="458"/>
    </location>
</feature>
<dbReference type="Proteomes" id="UP000091967">
    <property type="component" value="Unassembled WGS sequence"/>
</dbReference>
<dbReference type="SMART" id="SM00108">
    <property type="entry name" value="B_lectin"/>
    <property type="match status" value="1"/>
</dbReference>
<feature type="region of interest" description="Disordered" evidence="1">
    <location>
        <begin position="423"/>
        <end position="462"/>
    </location>
</feature>
<evidence type="ECO:0000313" key="4">
    <source>
        <dbReference type="Proteomes" id="UP000091967"/>
    </source>
</evidence>
<dbReference type="OMA" id="YNAWRIT"/>
<protein>
    <recommendedName>
        <fullName evidence="2">Bulb-type lectin domain-containing protein</fullName>
    </recommendedName>
</protein>
<evidence type="ECO:0000259" key="2">
    <source>
        <dbReference type="PROSITE" id="PS50927"/>
    </source>
</evidence>
<evidence type="ECO:0000256" key="1">
    <source>
        <dbReference type="SAM" id="MobiDB-lite"/>
    </source>
</evidence>
<dbReference type="SUPFAM" id="SSF51110">
    <property type="entry name" value="alpha-D-mannose-specific plant lectins"/>
    <property type="match status" value="3"/>
</dbReference>
<gene>
    <name evidence="3" type="ORF">FPOA_05837</name>
</gene>
<dbReference type="InterPro" id="IPR036426">
    <property type="entry name" value="Bulb-type_lectin_dom_sf"/>
</dbReference>
<dbReference type="Gene3D" id="2.90.10.30">
    <property type="match status" value="1"/>
</dbReference>
<organism evidence="3 4">
    <name type="scientific">Fusarium poae</name>
    <dbReference type="NCBI Taxonomy" id="36050"/>
    <lineage>
        <taxon>Eukaryota</taxon>
        <taxon>Fungi</taxon>
        <taxon>Dikarya</taxon>
        <taxon>Ascomycota</taxon>
        <taxon>Pezizomycotina</taxon>
        <taxon>Sordariomycetes</taxon>
        <taxon>Hypocreomycetidae</taxon>
        <taxon>Hypocreales</taxon>
        <taxon>Nectriaceae</taxon>
        <taxon>Fusarium</taxon>
    </lineage>
</organism>
<feature type="compositionally biased region" description="Low complexity" evidence="1">
    <location>
        <begin position="79"/>
        <end position="88"/>
    </location>
</feature>
<dbReference type="PROSITE" id="PS50927">
    <property type="entry name" value="BULB_LECTIN"/>
    <property type="match status" value="2"/>
</dbReference>
<dbReference type="Gene3D" id="2.90.10.10">
    <property type="entry name" value="Bulb-type lectin domain"/>
    <property type="match status" value="4"/>
</dbReference>
<sequence length="615" mass="66165">MSTVTPPDRVKAGGFIEAVRCVLQDDGNLKLLDDRGRERWSSGSGGKGNANSELVIMDNGNVVINTDGNVIWSTNTTQPEETAASAPVPATPGAPAPEPVKAPSPPDRVMAGGALGLGQSIVSASGEYTLVMQNDTNCCLYKKDQGCIWAKGMSPGNSAQNISFRTDGELEILTYFGDPKWRAGTAGRGNANSYWQIRDDGNMVIVTDGKIVWSSRTGPALPELKKTSVKGGQRLLPGEMLTSANGQYTLTLTDDINLELGQGSTVLWSSASRTDYGWGFNQGGAGGWAQVNSNGTLEIFVEDDFENGSRYISQKDCQRGPGDVVLLVQDSGVASMTYNGLPVGIINLLKPRDIIKAGQVIQSSNGEHQLSLLPNGNLQVYHVSAKVTGVFTTIPNSTITDATYLTMGDDLVVEIQGADKRSLWRSPNRQPDRRDRDLYRDRSDGDDFGRSSRNREPPRPIGLVIDNDSNIFIQTPYNYEPWRVSSAATLASVGDALRPGTQLKAYQCLRSVNGDYTAYLNSQGDFKLMQTESNYSSLLWRSKAGGADSVWMNSDGGLCVGSNGQASYQSNPGQLGEGDLVLVVQNDGNMCIYLGGNCRFSSNTAHGFPNIDSLY</sequence>
<feature type="region of interest" description="Disordered" evidence="1">
    <location>
        <begin position="78"/>
        <end position="103"/>
    </location>
</feature>
<proteinExistence type="predicted"/>
<evidence type="ECO:0000313" key="3">
    <source>
        <dbReference type="EMBL" id="OBS25304.1"/>
    </source>
</evidence>
<name>A0A1B8AY11_FUSPO</name>
<keyword evidence="4" id="KW-1185">Reference proteome</keyword>
<comment type="caution">
    <text evidence="3">The sequence shown here is derived from an EMBL/GenBank/DDBJ whole genome shotgun (WGS) entry which is preliminary data.</text>
</comment>
<feature type="domain" description="Bulb-type lectin" evidence="2">
    <location>
        <begin position="1"/>
        <end position="77"/>
    </location>
</feature>
<dbReference type="InterPro" id="IPR001480">
    <property type="entry name" value="Bulb-type_lectin_dom"/>
</dbReference>